<evidence type="ECO:0000313" key="8">
    <source>
        <dbReference type="EMBL" id="EDX72205.1"/>
    </source>
</evidence>
<dbReference type="RefSeq" id="WP_006104731.1">
    <property type="nucleotide sequence ID" value="NZ_DS989866.1"/>
</dbReference>
<dbReference type="GO" id="GO:0005886">
    <property type="term" value="C:plasma membrane"/>
    <property type="evidence" value="ECO:0007669"/>
    <property type="project" value="UniProtKB-SubCell"/>
</dbReference>
<feature type="transmembrane region" description="Helical" evidence="7">
    <location>
        <begin position="255"/>
        <end position="279"/>
    </location>
</feature>
<name>B4W0Y2_9CYAN</name>
<reference evidence="8 9" key="1">
    <citation type="submission" date="2008-07" db="EMBL/GenBank/DDBJ databases">
        <authorList>
            <person name="Tandeau de Marsac N."/>
            <person name="Ferriera S."/>
            <person name="Johnson J."/>
            <person name="Kravitz S."/>
            <person name="Beeson K."/>
            <person name="Sutton G."/>
            <person name="Rogers Y.-H."/>
            <person name="Friedman R."/>
            <person name="Frazier M."/>
            <person name="Venter J.C."/>
        </authorList>
    </citation>
    <scope>NUCLEOTIDE SEQUENCE [LARGE SCALE GENOMIC DNA]</scope>
    <source>
        <strain evidence="8 9">PCC 7420</strain>
    </source>
</reference>
<evidence type="ECO:0000256" key="3">
    <source>
        <dbReference type="ARBA" id="ARBA00022475"/>
    </source>
</evidence>
<evidence type="ECO:0000256" key="4">
    <source>
        <dbReference type="ARBA" id="ARBA00022692"/>
    </source>
</evidence>
<dbReference type="PANTHER" id="PTHR11328:SF24">
    <property type="entry name" value="MAJOR FACILITATOR SUPERFAMILY (MFS) PROFILE DOMAIN-CONTAINING PROTEIN"/>
    <property type="match status" value="1"/>
</dbReference>
<dbReference type="eggNOG" id="COG2211">
    <property type="taxonomic scope" value="Bacteria"/>
</dbReference>
<keyword evidence="6 7" id="KW-0472">Membrane</keyword>
<feature type="transmembrane region" description="Helical" evidence="7">
    <location>
        <begin position="196"/>
        <end position="217"/>
    </location>
</feature>
<feature type="transmembrane region" description="Helical" evidence="7">
    <location>
        <begin position="91"/>
        <end position="114"/>
    </location>
</feature>
<dbReference type="Proteomes" id="UP000003835">
    <property type="component" value="Unassembled WGS sequence"/>
</dbReference>
<sequence length="479" mass="52948">MDQSPSSALPKPEIKTLRFTTKFTYGVGELSAAIPGNILSFFFLFFLTNIAGLSASKAGTVMLISKAWDAINDPLIGWLSDHTRSPWGRRYPWIVCGAVPLGLFFMLLWIVPTFSQDATLNQQALFGYYGVLGVLFYAAFTSVLLPFSALAPELTQDYHERTSLISFKSAFSVGGAILALVLAQVIFSVVEHPSQKYLVLGIVCATCAVVSAYVSVLGTHRVVLNQQEPETVNESVRPSLPWRSQIGYIFTNRPFLYVMGIYLCSWLGVQITAAILPYFVINWMGLPDHHFTQVAIAVQGTALAMMFIWSFVSKRLGKKAVYLIGMPLLILAEAGLFFLQPGQVGLLYGLAVLAGFGIATAYLIPWSMLPDVVDLDELNSGQRREGIFYGFMVLFQKMGFAIALFLVGKILDWAGFISSVAGEPNPVQPESALFAIRMIIGPLPTLILLCGLVFSYFYPITREVHVQILHQLWERNHQS</sequence>
<evidence type="ECO:0000256" key="2">
    <source>
        <dbReference type="ARBA" id="ARBA00022448"/>
    </source>
</evidence>
<dbReference type="GO" id="GO:0006814">
    <property type="term" value="P:sodium ion transport"/>
    <property type="evidence" value="ECO:0007669"/>
    <property type="project" value="InterPro"/>
</dbReference>
<evidence type="ECO:0000256" key="6">
    <source>
        <dbReference type="ARBA" id="ARBA00023136"/>
    </source>
</evidence>
<dbReference type="InterPro" id="IPR001927">
    <property type="entry name" value="Na/Gal_symport"/>
</dbReference>
<keyword evidence="4 7" id="KW-0812">Transmembrane</keyword>
<accession>B4W0Y2</accession>
<evidence type="ECO:0000256" key="1">
    <source>
        <dbReference type="ARBA" id="ARBA00004651"/>
    </source>
</evidence>
<keyword evidence="2" id="KW-0813">Transport</keyword>
<dbReference type="Pfam" id="PF13347">
    <property type="entry name" value="MFS_2"/>
    <property type="match status" value="1"/>
</dbReference>
<feature type="transmembrane region" description="Helical" evidence="7">
    <location>
        <begin position="345"/>
        <end position="366"/>
    </location>
</feature>
<feature type="transmembrane region" description="Helical" evidence="7">
    <location>
        <begin position="431"/>
        <end position="458"/>
    </location>
</feature>
<keyword evidence="9" id="KW-1185">Reference proteome</keyword>
<feature type="transmembrane region" description="Helical" evidence="7">
    <location>
        <begin position="320"/>
        <end position="339"/>
    </location>
</feature>
<keyword evidence="5 7" id="KW-1133">Transmembrane helix</keyword>
<dbReference type="InterPro" id="IPR039672">
    <property type="entry name" value="MFS_2"/>
</dbReference>
<dbReference type="SUPFAM" id="SSF103473">
    <property type="entry name" value="MFS general substrate transporter"/>
    <property type="match status" value="1"/>
</dbReference>
<dbReference type="CDD" id="cd17332">
    <property type="entry name" value="MFS_MelB_like"/>
    <property type="match status" value="1"/>
</dbReference>
<evidence type="ECO:0000256" key="5">
    <source>
        <dbReference type="ARBA" id="ARBA00022989"/>
    </source>
</evidence>
<feature type="transmembrane region" description="Helical" evidence="7">
    <location>
        <begin position="170"/>
        <end position="190"/>
    </location>
</feature>
<feature type="transmembrane region" description="Helical" evidence="7">
    <location>
        <begin position="291"/>
        <end position="313"/>
    </location>
</feature>
<feature type="transmembrane region" description="Helical" evidence="7">
    <location>
        <begin position="126"/>
        <end position="150"/>
    </location>
</feature>
<dbReference type="EMBL" id="DS989866">
    <property type="protein sequence ID" value="EDX72205.1"/>
    <property type="molecule type" value="Genomic_DNA"/>
</dbReference>
<protein>
    <submittedName>
        <fullName evidence="8">Sugar (Glycoside-Pentoside-Hexuronide) transporter subfamily</fullName>
    </submittedName>
</protein>
<keyword evidence="3" id="KW-1003">Cell membrane</keyword>
<evidence type="ECO:0000256" key="7">
    <source>
        <dbReference type="SAM" id="Phobius"/>
    </source>
</evidence>
<evidence type="ECO:0000313" key="9">
    <source>
        <dbReference type="Proteomes" id="UP000003835"/>
    </source>
</evidence>
<proteinExistence type="predicted"/>
<dbReference type="AlphaFoldDB" id="B4W0Y2"/>
<dbReference type="OrthoDB" id="9764596at2"/>
<dbReference type="Gene3D" id="1.20.1250.20">
    <property type="entry name" value="MFS general substrate transporter like domains"/>
    <property type="match status" value="2"/>
</dbReference>
<dbReference type="HOGENOM" id="CLU_027408_6_0_3"/>
<feature type="transmembrane region" description="Helical" evidence="7">
    <location>
        <begin position="387"/>
        <end position="411"/>
    </location>
</feature>
<dbReference type="NCBIfam" id="TIGR00792">
    <property type="entry name" value="gph"/>
    <property type="match status" value="1"/>
</dbReference>
<dbReference type="FunFam" id="1.20.1250.20:FF:000183">
    <property type="entry name" value="sodium-dependent lysophosphatidylcholine symporter 1 isoform X2"/>
    <property type="match status" value="1"/>
</dbReference>
<feature type="transmembrane region" description="Helical" evidence="7">
    <location>
        <begin position="38"/>
        <end position="56"/>
    </location>
</feature>
<gene>
    <name evidence="8" type="ORF">MC7420_8297</name>
</gene>
<dbReference type="GO" id="GO:0008643">
    <property type="term" value="P:carbohydrate transport"/>
    <property type="evidence" value="ECO:0007669"/>
    <property type="project" value="InterPro"/>
</dbReference>
<comment type="subcellular location">
    <subcellularLocation>
        <location evidence="1">Cell membrane</location>
        <topology evidence="1">Multi-pass membrane protein</topology>
    </subcellularLocation>
</comment>
<dbReference type="GO" id="GO:0015293">
    <property type="term" value="F:symporter activity"/>
    <property type="evidence" value="ECO:0007669"/>
    <property type="project" value="InterPro"/>
</dbReference>
<organism evidence="8 9">
    <name type="scientific">Coleofasciculus chthonoplastes PCC 7420</name>
    <dbReference type="NCBI Taxonomy" id="118168"/>
    <lineage>
        <taxon>Bacteria</taxon>
        <taxon>Bacillati</taxon>
        <taxon>Cyanobacteriota</taxon>
        <taxon>Cyanophyceae</taxon>
        <taxon>Coleofasciculales</taxon>
        <taxon>Coleofasciculaceae</taxon>
        <taxon>Coleofasciculus</taxon>
    </lineage>
</organism>
<dbReference type="InterPro" id="IPR036259">
    <property type="entry name" value="MFS_trans_sf"/>
</dbReference>
<dbReference type="PANTHER" id="PTHR11328">
    <property type="entry name" value="MAJOR FACILITATOR SUPERFAMILY DOMAIN-CONTAINING PROTEIN"/>
    <property type="match status" value="1"/>
</dbReference>